<reference evidence="2 3" key="1">
    <citation type="submission" date="2011-02" db="EMBL/GenBank/DDBJ databases">
        <title>The Genome Sequence of Sphaeroforma arctica JP610.</title>
        <authorList>
            <consortium name="The Broad Institute Genome Sequencing Platform"/>
            <person name="Russ C."/>
            <person name="Cuomo C."/>
            <person name="Young S.K."/>
            <person name="Zeng Q."/>
            <person name="Gargeya S."/>
            <person name="Alvarado L."/>
            <person name="Berlin A."/>
            <person name="Chapman S.B."/>
            <person name="Chen Z."/>
            <person name="Freedman E."/>
            <person name="Gellesch M."/>
            <person name="Goldberg J."/>
            <person name="Griggs A."/>
            <person name="Gujja S."/>
            <person name="Heilman E."/>
            <person name="Heiman D."/>
            <person name="Howarth C."/>
            <person name="Mehta T."/>
            <person name="Neiman D."/>
            <person name="Pearson M."/>
            <person name="Roberts A."/>
            <person name="Saif S."/>
            <person name="Shea T."/>
            <person name="Shenoy N."/>
            <person name="Sisk P."/>
            <person name="Stolte C."/>
            <person name="Sykes S."/>
            <person name="White J."/>
            <person name="Yandava C."/>
            <person name="Burger G."/>
            <person name="Gray M.W."/>
            <person name="Holland P.W.H."/>
            <person name="King N."/>
            <person name="Lang F.B.F."/>
            <person name="Roger A.J."/>
            <person name="Ruiz-Trillo I."/>
            <person name="Haas B."/>
            <person name="Nusbaum C."/>
            <person name="Birren B."/>
        </authorList>
    </citation>
    <scope>NUCLEOTIDE SEQUENCE [LARGE SCALE GENOMIC DNA]</scope>
    <source>
        <strain evidence="2 3">JP610</strain>
    </source>
</reference>
<evidence type="ECO:0000313" key="2">
    <source>
        <dbReference type="EMBL" id="KNC77869.1"/>
    </source>
</evidence>
<feature type="region of interest" description="Disordered" evidence="1">
    <location>
        <begin position="1"/>
        <end position="97"/>
    </location>
</feature>
<dbReference type="RefSeq" id="XP_014151771.1">
    <property type="nucleotide sequence ID" value="XM_014296296.1"/>
</dbReference>
<dbReference type="EMBL" id="KQ242612">
    <property type="protein sequence ID" value="KNC77869.1"/>
    <property type="molecule type" value="Genomic_DNA"/>
</dbReference>
<dbReference type="Proteomes" id="UP000054560">
    <property type="component" value="Unassembled WGS sequence"/>
</dbReference>
<proteinExistence type="predicted"/>
<feature type="compositionally biased region" description="Acidic residues" evidence="1">
    <location>
        <begin position="71"/>
        <end position="88"/>
    </location>
</feature>
<sequence length="119" mass="13407">MGRPVRAARQKAIERVQSKSRQDNQNVFDSGSDEGGDLTGILPSETDSDSDRYANSDDEYKISKEEKLELEREDDEEVLDSMDDEVSESELHEVRKRSRKIVKGKDAEVDVGEGDSDEV</sequence>
<evidence type="ECO:0000256" key="1">
    <source>
        <dbReference type="SAM" id="MobiDB-lite"/>
    </source>
</evidence>
<protein>
    <submittedName>
        <fullName evidence="2">Uncharacterized protein</fullName>
    </submittedName>
</protein>
<feature type="compositionally biased region" description="Basic and acidic residues" evidence="1">
    <location>
        <begin position="11"/>
        <end position="22"/>
    </location>
</feature>
<accession>A0A0L0FM56</accession>
<name>A0A0L0FM56_9EUKA</name>
<keyword evidence="3" id="KW-1185">Reference proteome</keyword>
<feature type="compositionally biased region" description="Basic and acidic residues" evidence="1">
    <location>
        <begin position="49"/>
        <end position="70"/>
    </location>
</feature>
<dbReference type="AlphaFoldDB" id="A0A0L0FM56"/>
<dbReference type="GeneID" id="25910183"/>
<gene>
    <name evidence="2" type="ORF">SARC_09679</name>
</gene>
<evidence type="ECO:0000313" key="3">
    <source>
        <dbReference type="Proteomes" id="UP000054560"/>
    </source>
</evidence>
<organism evidence="2 3">
    <name type="scientific">Sphaeroforma arctica JP610</name>
    <dbReference type="NCBI Taxonomy" id="667725"/>
    <lineage>
        <taxon>Eukaryota</taxon>
        <taxon>Ichthyosporea</taxon>
        <taxon>Ichthyophonida</taxon>
        <taxon>Sphaeroforma</taxon>
    </lineage>
</organism>